<sequence>MRTLLLRQGSQYIAFGLLQLVVDWAVFVAATALGLHAVPANLLGRTTGAMLGFWLNGRYTFAGGDGARLGWRRFGRFGLLWITMTIASTLLVNTVEQQLGLRWAWMAKPVVEGGLAVVTFFLLRRVVYR</sequence>
<reference evidence="8 9" key="1">
    <citation type="submission" date="2019-07" db="EMBL/GenBank/DDBJ databases">
        <title>Genome sequencing of lignin-degrading bacterial isolates.</title>
        <authorList>
            <person name="Gladden J."/>
        </authorList>
    </citation>
    <scope>NUCLEOTIDE SEQUENCE [LARGE SCALE GENOMIC DNA]</scope>
    <source>
        <strain evidence="8 9">J19</strain>
    </source>
</reference>
<dbReference type="GO" id="GO:0000271">
    <property type="term" value="P:polysaccharide biosynthetic process"/>
    <property type="evidence" value="ECO:0007669"/>
    <property type="project" value="InterPro"/>
</dbReference>
<keyword evidence="3 6" id="KW-0812">Transmembrane</keyword>
<protein>
    <submittedName>
        <fullName evidence="8">GtrA-like protein</fullName>
    </submittedName>
</protein>
<dbReference type="InterPro" id="IPR051401">
    <property type="entry name" value="GtrA_CellWall_Glycosyl"/>
</dbReference>
<feature type="transmembrane region" description="Helical" evidence="6">
    <location>
        <begin position="42"/>
        <end position="61"/>
    </location>
</feature>
<dbReference type="RefSeq" id="WP_019397990.1">
    <property type="nucleotide sequence ID" value="NZ_VLJS01000058.1"/>
</dbReference>
<evidence type="ECO:0000256" key="5">
    <source>
        <dbReference type="ARBA" id="ARBA00023136"/>
    </source>
</evidence>
<dbReference type="PANTHER" id="PTHR38459:SF1">
    <property type="entry name" value="PROPHAGE BACTOPRENOL-LINKED GLUCOSE TRANSLOCASE HOMOLOG"/>
    <property type="match status" value="1"/>
</dbReference>
<keyword evidence="4 6" id="KW-1133">Transmembrane helix</keyword>
<dbReference type="GO" id="GO:0005886">
    <property type="term" value="C:plasma membrane"/>
    <property type="evidence" value="ECO:0007669"/>
    <property type="project" value="TreeGrafter"/>
</dbReference>
<feature type="transmembrane region" description="Helical" evidence="6">
    <location>
        <begin position="103"/>
        <end position="123"/>
    </location>
</feature>
<proteinExistence type="inferred from homology"/>
<organism evidence="8 9">
    <name type="scientific">Pseudoxanthomonas taiwanensis J19</name>
    <dbReference type="NCBI Taxonomy" id="935569"/>
    <lineage>
        <taxon>Bacteria</taxon>
        <taxon>Pseudomonadati</taxon>
        <taxon>Pseudomonadota</taxon>
        <taxon>Gammaproteobacteria</taxon>
        <taxon>Lysobacterales</taxon>
        <taxon>Lysobacteraceae</taxon>
        <taxon>Pseudoxanthomonas</taxon>
    </lineage>
</organism>
<feature type="transmembrane region" description="Helical" evidence="6">
    <location>
        <begin position="12"/>
        <end position="36"/>
    </location>
</feature>
<evidence type="ECO:0000313" key="9">
    <source>
        <dbReference type="Proteomes" id="UP000321583"/>
    </source>
</evidence>
<dbReference type="InterPro" id="IPR007267">
    <property type="entry name" value="GtrA_DPMS_TM"/>
</dbReference>
<keyword evidence="5 6" id="KW-0472">Membrane</keyword>
<dbReference type="PANTHER" id="PTHR38459">
    <property type="entry name" value="PROPHAGE BACTOPRENOL-LINKED GLUCOSE TRANSLOCASE HOMOLOG"/>
    <property type="match status" value="1"/>
</dbReference>
<evidence type="ECO:0000256" key="6">
    <source>
        <dbReference type="SAM" id="Phobius"/>
    </source>
</evidence>
<dbReference type="AlphaFoldDB" id="A0A562DKW2"/>
<dbReference type="EMBL" id="VLJS01000058">
    <property type="protein sequence ID" value="TWH10177.1"/>
    <property type="molecule type" value="Genomic_DNA"/>
</dbReference>
<name>A0A562DKW2_9GAMM</name>
<comment type="caution">
    <text evidence="8">The sequence shown here is derived from an EMBL/GenBank/DDBJ whole genome shotgun (WGS) entry which is preliminary data.</text>
</comment>
<keyword evidence="9" id="KW-1185">Reference proteome</keyword>
<comment type="similarity">
    <text evidence="2">Belongs to the GtrA family.</text>
</comment>
<evidence type="ECO:0000313" key="8">
    <source>
        <dbReference type="EMBL" id="TWH10177.1"/>
    </source>
</evidence>
<dbReference type="Pfam" id="PF04138">
    <property type="entry name" value="GtrA_DPMS_TM"/>
    <property type="match status" value="1"/>
</dbReference>
<gene>
    <name evidence="8" type="ORF">L613_000300000660</name>
</gene>
<dbReference type="Proteomes" id="UP000321583">
    <property type="component" value="Unassembled WGS sequence"/>
</dbReference>
<evidence type="ECO:0000256" key="3">
    <source>
        <dbReference type="ARBA" id="ARBA00022692"/>
    </source>
</evidence>
<feature type="transmembrane region" description="Helical" evidence="6">
    <location>
        <begin position="73"/>
        <end position="91"/>
    </location>
</feature>
<evidence type="ECO:0000256" key="4">
    <source>
        <dbReference type="ARBA" id="ARBA00022989"/>
    </source>
</evidence>
<comment type="subcellular location">
    <subcellularLocation>
        <location evidence="1">Membrane</location>
        <topology evidence="1">Multi-pass membrane protein</topology>
    </subcellularLocation>
</comment>
<evidence type="ECO:0000256" key="1">
    <source>
        <dbReference type="ARBA" id="ARBA00004141"/>
    </source>
</evidence>
<evidence type="ECO:0000256" key="2">
    <source>
        <dbReference type="ARBA" id="ARBA00009399"/>
    </source>
</evidence>
<evidence type="ECO:0000259" key="7">
    <source>
        <dbReference type="Pfam" id="PF04138"/>
    </source>
</evidence>
<feature type="domain" description="GtrA/DPMS transmembrane" evidence="7">
    <location>
        <begin position="11"/>
        <end position="127"/>
    </location>
</feature>
<accession>A0A562DKW2</accession>